<comment type="subcellular location">
    <subcellularLocation>
        <location evidence="1">Cell envelope</location>
    </subcellularLocation>
</comment>
<proteinExistence type="inferred from homology"/>
<dbReference type="GeneID" id="57090698"/>
<sequence length="540" mass="59539">MKFRKTMVAGSALALAGVLAACGSNSSSSSKGTSITRMESDVISTMDPSTTTDAISGQALIDTMDGLYRYNGSKLENAMAKSQPTVTDGGKTYTFKLRNAKWSNGDPVTAQDFVFAWRRTVEPKTKSQYAYLYSGVKNADDITAGKKAASTLGVTAVNKTTLKVTLDHAIPYFKTMLVNPAFFPQNEKFVEKSGKKFGTTSKYILSNGPYQLKNWNGTGNTWKETKNTTYWNAKNVHIDTLNGQVVKDSQTAMNLYQSKKLDIAALQGEQAAQAKSMSDFKGLKQSATFYLELNEKKDPIFKNTKIRQAISMSIDREAYIKKVLNDASIAANNVTPEGLFEKNGQDFSKTASKAESSAVKYDPAKAKELWTEGLKEVGQSAPTLELLTDDTTNAKRSAEYFQSTLQQNLPGLKVTIATVPFKTRLSRSQNGQFDMVISAWSADFPDAISFLDLFTSDNSYNDGKWSNAEYDALIKQSKTTDATNATARWNTLLKAQELLTKEQGVVPLYQRVQTTLQRKTITGLNYNPTNSYNFVNAKVK</sequence>
<evidence type="ECO:0000256" key="1">
    <source>
        <dbReference type="ARBA" id="ARBA00004196"/>
    </source>
</evidence>
<dbReference type="GO" id="GO:0030288">
    <property type="term" value="C:outer membrane-bounded periplasmic space"/>
    <property type="evidence" value="ECO:0007669"/>
    <property type="project" value="UniProtKB-ARBA"/>
</dbReference>
<comment type="similarity">
    <text evidence="2">Belongs to the bacterial solute-binding protein 5 family.</text>
</comment>
<dbReference type="Proteomes" id="UP000032552">
    <property type="component" value="Unassembled WGS sequence"/>
</dbReference>
<dbReference type="CDD" id="cd08504">
    <property type="entry name" value="PBP2_OppA"/>
    <property type="match status" value="1"/>
</dbReference>
<keyword evidence="5" id="KW-0653">Protein transport</keyword>
<dbReference type="PANTHER" id="PTHR30290:SF10">
    <property type="entry name" value="PERIPLASMIC OLIGOPEPTIDE-BINDING PROTEIN-RELATED"/>
    <property type="match status" value="1"/>
</dbReference>
<dbReference type="SUPFAM" id="SSF53850">
    <property type="entry name" value="Periplasmic binding protein-like II"/>
    <property type="match status" value="1"/>
</dbReference>
<dbReference type="Pfam" id="PF00496">
    <property type="entry name" value="SBP_bac_5"/>
    <property type="match status" value="1"/>
</dbReference>
<dbReference type="GO" id="GO:0015833">
    <property type="term" value="P:peptide transport"/>
    <property type="evidence" value="ECO:0007669"/>
    <property type="project" value="UniProtKB-KW"/>
</dbReference>
<keyword evidence="4 6" id="KW-0732">Signal</keyword>
<dbReference type="InterPro" id="IPR039424">
    <property type="entry name" value="SBP_5"/>
</dbReference>
<dbReference type="PIRSF" id="PIRSF002741">
    <property type="entry name" value="MppA"/>
    <property type="match status" value="1"/>
</dbReference>
<dbReference type="PANTHER" id="PTHR30290">
    <property type="entry name" value="PERIPLASMIC BINDING COMPONENT OF ABC TRANSPORTER"/>
    <property type="match status" value="1"/>
</dbReference>
<evidence type="ECO:0000313" key="9">
    <source>
        <dbReference type="Proteomes" id="UP000032552"/>
    </source>
</evidence>
<evidence type="ECO:0000256" key="5">
    <source>
        <dbReference type="ARBA" id="ARBA00022856"/>
    </source>
</evidence>
<dbReference type="Gene3D" id="3.40.190.10">
    <property type="entry name" value="Periplasmic binding protein-like II"/>
    <property type="match status" value="1"/>
</dbReference>
<feature type="domain" description="Solute-binding protein family 5" evidence="7">
    <location>
        <begin position="75"/>
        <end position="461"/>
    </location>
</feature>
<evidence type="ECO:0000313" key="8">
    <source>
        <dbReference type="EMBL" id="GAN36043.1"/>
    </source>
</evidence>
<protein>
    <submittedName>
        <fullName evidence="8">Fe-S oxidoreductase</fullName>
    </submittedName>
</protein>
<gene>
    <name evidence="8" type="ORF">LC0644_0632</name>
</gene>
<reference evidence="9" key="1">
    <citation type="submission" date="2014-05" db="EMBL/GenBank/DDBJ databases">
        <title>Whole genome sequencing of Lactobacillus casei NRIC0644.</title>
        <authorList>
            <person name="Atarashi H."/>
            <person name="Yoshida Y."/>
            <person name="Fujimura S."/>
            <person name="Tanaka N."/>
            <person name="Shiwa Y."/>
            <person name="Yoshikawa H."/>
            <person name="Okada S."/>
            <person name="Nakagawa J."/>
        </authorList>
    </citation>
    <scope>NUCLEOTIDE SEQUENCE [LARGE SCALE GENOMIC DNA]</scope>
    <source>
        <strain evidence="9">NRIC0644</strain>
    </source>
</reference>
<evidence type="ECO:0000256" key="6">
    <source>
        <dbReference type="SAM" id="SignalP"/>
    </source>
</evidence>
<dbReference type="FunFam" id="3.90.76.10:FF:000001">
    <property type="entry name" value="Oligopeptide ABC transporter substrate-binding protein"/>
    <property type="match status" value="1"/>
</dbReference>
<dbReference type="FunFam" id="3.10.105.10:FF:000001">
    <property type="entry name" value="Oligopeptide ABC transporter, oligopeptide-binding protein"/>
    <property type="match status" value="1"/>
</dbReference>
<keyword evidence="5" id="KW-0571">Peptide transport</keyword>
<keyword evidence="3" id="KW-0813">Transport</keyword>
<dbReference type="RefSeq" id="WP_003566710.1">
    <property type="nucleotide sequence ID" value="NZ_BAYM01000039.1"/>
</dbReference>
<comment type="caution">
    <text evidence="8">The sequence shown here is derived from an EMBL/GenBank/DDBJ whole genome shotgun (WGS) entry which is preliminary data.</text>
</comment>
<feature type="signal peptide" evidence="6">
    <location>
        <begin position="1"/>
        <end position="20"/>
    </location>
</feature>
<evidence type="ECO:0000256" key="2">
    <source>
        <dbReference type="ARBA" id="ARBA00005695"/>
    </source>
</evidence>
<evidence type="ECO:0000259" key="7">
    <source>
        <dbReference type="Pfam" id="PF00496"/>
    </source>
</evidence>
<dbReference type="GO" id="GO:1904680">
    <property type="term" value="F:peptide transmembrane transporter activity"/>
    <property type="evidence" value="ECO:0007669"/>
    <property type="project" value="TreeGrafter"/>
</dbReference>
<dbReference type="InterPro" id="IPR030678">
    <property type="entry name" value="Peptide/Ni-bd"/>
</dbReference>
<dbReference type="AlphaFoldDB" id="A0A0C9QBJ9"/>
<dbReference type="GO" id="GO:0043190">
    <property type="term" value="C:ATP-binding cassette (ABC) transporter complex"/>
    <property type="evidence" value="ECO:0007669"/>
    <property type="project" value="InterPro"/>
</dbReference>
<evidence type="ECO:0000256" key="3">
    <source>
        <dbReference type="ARBA" id="ARBA00022448"/>
    </source>
</evidence>
<organism evidence="8 9">
    <name type="scientific">Lacticaseibacillus paracasei NRIC 0644</name>
    <dbReference type="NCBI Taxonomy" id="1435038"/>
    <lineage>
        <taxon>Bacteria</taxon>
        <taxon>Bacillati</taxon>
        <taxon>Bacillota</taxon>
        <taxon>Bacilli</taxon>
        <taxon>Lactobacillales</taxon>
        <taxon>Lactobacillaceae</taxon>
        <taxon>Lacticaseibacillus</taxon>
    </lineage>
</organism>
<feature type="chain" id="PRO_5039559003" evidence="6">
    <location>
        <begin position="21"/>
        <end position="540"/>
    </location>
</feature>
<evidence type="ECO:0000256" key="4">
    <source>
        <dbReference type="ARBA" id="ARBA00022729"/>
    </source>
</evidence>
<dbReference type="Gene3D" id="3.90.76.10">
    <property type="entry name" value="Dipeptide-binding Protein, Domain 1"/>
    <property type="match status" value="1"/>
</dbReference>
<name>A0A0C9QBJ9_LACPA</name>
<dbReference type="Gene3D" id="3.10.105.10">
    <property type="entry name" value="Dipeptide-binding Protein, Domain 3"/>
    <property type="match status" value="1"/>
</dbReference>
<dbReference type="PROSITE" id="PS51257">
    <property type="entry name" value="PROKAR_LIPOPROTEIN"/>
    <property type="match status" value="1"/>
</dbReference>
<dbReference type="InterPro" id="IPR000914">
    <property type="entry name" value="SBP_5_dom"/>
</dbReference>
<dbReference type="EMBL" id="BAYM01000039">
    <property type="protein sequence ID" value="GAN36043.1"/>
    <property type="molecule type" value="Genomic_DNA"/>
</dbReference>
<accession>A0A0C9QBJ9</accession>